<evidence type="ECO:0000313" key="2">
    <source>
        <dbReference type="Proteomes" id="UP001235939"/>
    </source>
</evidence>
<sequence>MPIVAVNISDGEILTYPLPLVVGKVDKGFIRVNGEIKVLVGNKCFRWPIHQGHFRALVPLTVGENVVTLTWLTDELSLTLHYQLIDPVYRIRLVYIYCHDHDGSFQAPPGEENTMESACRRIALACNMAQSFTAEAMRYHGFGRQTFHLELDSETNETKCLPFQTKLSFNQALEMSSESLWMYLARDLMTSDLTHKDTTKFLGFLSFTRYAWTPEKGEVPRTHRQVMALTRGHAALGGGGLALLGTGCLHTWSPCVAQLPVRLTDPTMIDRRQLMDDSANRGFYWACYSTGLGALLHELGHTFDLGHTATGIMCRGDNIYLAFLPAPNPTDLQMGINVCVCGTEDLETDDQPHWARSSSVMLHFHK</sequence>
<dbReference type="PANTHER" id="PTHR21054:SF2">
    <property type="entry name" value="MIP04191P"/>
    <property type="match status" value="1"/>
</dbReference>
<organism evidence="1 2">
    <name type="scientific">Cordylochernes scorpioides</name>
    <dbReference type="NCBI Taxonomy" id="51811"/>
    <lineage>
        <taxon>Eukaryota</taxon>
        <taxon>Metazoa</taxon>
        <taxon>Ecdysozoa</taxon>
        <taxon>Arthropoda</taxon>
        <taxon>Chelicerata</taxon>
        <taxon>Arachnida</taxon>
        <taxon>Pseudoscorpiones</taxon>
        <taxon>Cheliferoidea</taxon>
        <taxon>Chernetidae</taxon>
        <taxon>Cordylochernes</taxon>
    </lineage>
</organism>
<evidence type="ECO:0008006" key="3">
    <source>
        <dbReference type="Google" id="ProtNLM"/>
    </source>
</evidence>
<gene>
    <name evidence="1" type="ORF">LAZ67_8003816</name>
</gene>
<keyword evidence="2" id="KW-1185">Reference proteome</keyword>
<protein>
    <recommendedName>
        <fullName evidence="3">Zinc metalloproteinase</fullName>
    </recommendedName>
</protein>
<dbReference type="PANTHER" id="PTHR21054">
    <property type="entry name" value="ZINC METALLOPROTEINASE-RELATED"/>
    <property type="match status" value="1"/>
</dbReference>
<dbReference type="Pfam" id="PF12044">
    <property type="entry name" value="Metallopep"/>
    <property type="match status" value="1"/>
</dbReference>
<evidence type="ECO:0000313" key="1">
    <source>
        <dbReference type="EMBL" id="UYV71596.1"/>
    </source>
</evidence>
<dbReference type="EMBL" id="CP092870">
    <property type="protein sequence ID" value="UYV71596.1"/>
    <property type="molecule type" value="Genomic_DNA"/>
</dbReference>
<dbReference type="Proteomes" id="UP001235939">
    <property type="component" value="Chromosome 08"/>
</dbReference>
<reference evidence="1 2" key="1">
    <citation type="submission" date="2022-01" db="EMBL/GenBank/DDBJ databases">
        <title>A chromosomal length assembly of Cordylochernes scorpioides.</title>
        <authorList>
            <person name="Zeh D."/>
            <person name="Zeh J."/>
        </authorList>
    </citation>
    <scope>NUCLEOTIDE SEQUENCE [LARGE SCALE GENOMIC DNA]</scope>
    <source>
        <strain evidence="1">IN4F17</strain>
        <tissue evidence="1">Whole Body</tissue>
    </source>
</reference>
<proteinExistence type="predicted"/>
<dbReference type="InterPro" id="IPR053002">
    <property type="entry name" value="Metalloproteinase_M10B"/>
</dbReference>
<name>A0ABY6KTU7_9ARAC</name>
<accession>A0ABY6KTU7</accession>
<dbReference type="InterPro" id="IPR021917">
    <property type="entry name" value="Unchr_Zn-peptidase-like"/>
</dbReference>